<evidence type="ECO:0000256" key="8">
    <source>
        <dbReference type="ARBA" id="ARBA00022660"/>
    </source>
</evidence>
<evidence type="ECO:0000256" key="22">
    <source>
        <dbReference type="SAM" id="Phobius"/>
    </source>
</evidence>
<comment type="function">
    <text evidence="19">C-type cytochrome. Part of the cbb3-type cytochrome c oxidase complex.</text>
</comment>
<keyword evidence="25" id="KW-1185">Reference proteome</keyword>
<keyword evidence="8 19" id="KW-0679">Respiratory chain</keyword>
<keyword evidence="11" id="KW-0677">Repeat</keyword>
<keyword evidence="12 19" id="KW-0375">Hydrogen ion transport</keyword>
<organism evidence="24 25">
    <name type="scientific">Pseudomarimonas arenosa</name>
    <dbReference type="NCBI Taxonomy" id="2774145"/>
    <lineage>
        <taxon>Bacteria</taxon>
        <taxon>Pseudomonadati</taxon>
        <taxon>Pseudomonadota</taxon>
        <taxon>Gammaproteobacteria</taxon>
        <taxon>Lysobacterales</taxon>
        <taxon>Lysobacteraceae</taxon>
        <taxon>Pseudomarimonas</taxon>
    </lineage>
</organism>
<keyword evidence="17 19" id="KW-0406">Ion transport</keyword>
<dbReference type="InterPro" id="IPR038414">
    <property type="entry name" value="CcoP_N_sf"/>
</dbReference>
<protein>
    <recommendedName>
        <fullName evidence="19">Cbb3-type cytochrome c oxidase subunit</fullName>
    </recommendedName>
</protein>
<dbReference type="InterPro" id="IPR050597">
    <property type="entry name" value="Cytochrome_c_Oxidase_Subunit"/>
</dbReference>
<dbReference type="SUPFAM" id="SSF46626">
    <property type="entry name" value="Cytochrome c"/>
    <property type="match status" value="2"/>
</dbReference>
<keyword evidence="13 19" id="KW-0249">Electron transport</keyword>
<keyword evidence="5 19" id="KW-1003">Cell membrane</keyword>
<feature type="binding site" description="axial binding residue" evidence="20">
    <location>
        <position position="269"/>
    </location>
    <ligand>
        <name>heme c</name>
        <dbReference type="ChEBI" id="CHEBI:61717"/>
        <label>1</label>
    </ligand>
    <ligandPart>
        <name>Fe</name>
        <dbReference type="ChEBI" id="CHEBI:18248"/>
    </ligandPart>
</feature>
<dbReference type="GO" id="GO:0016491">
    <property type="term" value="F:oxidoreductase activity"/>
    <property type="evidence" value="ECO:0007669"/>
    <property type="project" value="UniProtKB-KW"/>
</dbReference>
<dbReference type="GO" id="GO:0020037">
    <property type="term" value="F:heme binding"/>
    <property type="evidence" value="ECO:0007669"/>
    <property type="project" value="InterPro"/>
</dbReference>
<dbReference type="InterPro" id="IPR036909">
    <property type="entry name" value="Cyt_c-like_dom_sf"/>
</dbReference>
<dbReference type="PANTHER" id="PTHR33751:SF1">
    <property type="entry name" value="CBB3-TYPE CYTOCHROME C OXIDASE SUBUNIT FIXP"/>
    <property type="match status" value="1"/>
</dbReference>
<evidence type="ECO:0000256" key="9">
    <source>
        <dbReference type="ARBA" id="ARBA00022692"/>
    </source>
</evidence>
<dbReference type="GO" id="GO:0046872">
    <property type="term" value="F:metal ion binding"/>
    <property type="evidence" value="ECO:0007669"/>
    <property type="project" value="UniProtKB-KW"/>
</dbReference>
<evidence type="ECO:0000256" key="14">
    <source>
        <dbReference type="ARBA" id="ARBA00022989"/>
    </source>
</evidence>
<dbReference type="AlphaFoldDB" id="A0AAW3ZMI9"/>
<evidence type="ECO:0000256" key="16">
    <source>
        <dbReference type="ARBA" id="ARBA00023004"/>
    </source>
</evidence>
<feature type="transmembrane region" description="Helical" evidence="22">
    <location>
        <begin position="6"/>
        <end position="25"/>
    </location>
</feature>
<dbReference type="Gene3D" id="1.10.760.10">
    <property type="entry name" value="Cytochrome c-like domain"/>
    <property type="match status" value="2"/>
</dbReference>
<dbReference type="PIRSF" id="PIRSF000006">
    <property type="entry name" value="Cbb3-Cox_fixP"/>
    <property type="match status" value="1"/>
</dbReference>
<evidence type="ECO:0000256" key="10">
    <source>
        <dbReference type="ARBA" id="ARBA00022723"/>
    </source>
</evidence>
<dbReference type="InterPro" id="IPR009056">
    <property type="entry name" value="Cyt_c-like_dom"/>
</dbReference>
<accession>A0AAW3ZMI9</accession>
<feature type="binding site" description="covalent" evidence="21">
    <location>
        <position position="224"/>
    </location>
    <ligand>
        <name>heme c</name>
        <dbReference type="ChEBI" id="CHEBI:61717"/>
        <label>2</label>
    </ligand>
</feature>
<name>A0AAW3ZMI9_9GAMM</name>
<dbReference type="Gene3D" id="6.10.280.130">
    <property type="match status" value="1"/>
</dbReference>
<dbReference type="GO" id="GO:0009055">
    <property type="term" value="F:electron transfer activity"/>
    <property type="evidence" value="ECO:0007669"/>
    <property type="project" value="InterPro"/>
</dbReference>
<evidence type="ECO:0000256" key="5">
    <source>
        <dbReference type="ARBA" id="ARBA00022475"/>
    </source>
</evidence>
<comment type="cofactor">
    <cofactor evidence="19 21">
        <name>heme c</name>
        <dbReference type="ChEBI" id="CHEBI:61717"/>
    </cofactor>
    <text evidence="19 21">Binds 2 heme C groups per subunit.</text>
</comment>
<evidence type="ECO:0000256" key="2">
    <source>
        <dbReference type="ARBA" id="ARBA00004673"/>
    </source>
</evidence>
<keyword evidence="9 22" id="KW-0812">Transmembrane</keyword>
<comment type="pathway">
    <text evidence="2 19">Energy metabolism; oxidative phosphorylation.</text>
</comment>
<keyword evidence="15 19" id="KW-0560">Oxidoreductase</keyword>
<keyword evidence="7 19" id="KW-0349">Heme</keyword>
<keyword evidence="16 19" id="KW-0408">Iron</keyword>
<evidence type="ECO:0000256" key="18">
    <source>
        <dbReference type="ARBA" id="ARBA00023136"/>
    </source>
</evidence>
<proteinExistence type="inferred from homology"/>
<feature type="domain" description="Cytochrome c" evidence="23">
    <location>
        <begin position="211"/>
        <end position="292"/>
    </location>
</feature>
<feature type="binding site" description="covalent" evidence="21">
    <location>
        <position position="227"/>
    </location>
    <ligand>
        <name>heme c</name>
        <dbReference type="ChEBI" id="CHEBI:61717"/>
        <label>2</label>
    </ligand>
</feature>
<feature type="transmembrane region" description="Helical" evidence="22">
    <location>
        <begin position="56"/>
        <end position="74"/>
    </location>
</feature>
<feature type="binding site" description="covalent" evidence="21">
    <location>
        <position position="137"/>
    </location>
    <ligand>
        <name>heme c</name>
        <dbReference type="ChEBI" id="CHEBI:61717"/>
        <label>1</label>
    </ligand>
</feature>
<evidence type="ECO:0000256" key="4">
    <source>
        <dbReference type="ARBA" id="ARBA00022448"/>
    </source>
</evidence>
<dbReference type="InterPro" id="IPR004678">
    <property type="entry name" value="Cyt_c_oxidase_cbb3_su3"/>
</dbReference>
<evidence type="ECO:0000256" key="1">
    <source>
        <dbReference type="ARBA" id="ARBA00004533"/>
    </source>
</evidence>
<keyword evidence="4 19" id="KW-0813">Transport</keyword>
<comment type="subcellular location">
    <subcellularLocation>
        <location evidence="1 19">Cell inner membrane</location>
    </subcellularLocation>
</comment>
<evidence type="ECO:0000256" key="11">
    <source>
        <dbReference type="ARBA" id="ARBA00022737"/>
    </source>
</evidence>
<reference evidence="24 25" key="1">
    <citation type="submission" date="2020-09" db="EMBL/GenBank/DDBJ databases">
        <title>Pseudoxanthomonas sp. CAU 1598 isolated from sand of Yaerae Beach.</title>
        <authorList>
            <person name="Kim W."/>
        </authorList>
    </citation>
    <scope>NUCLEOTIDE SEQUENCE [LARGE SCALE GENOMIC DNA]</scope>
    <source>
        <strain evidence="24 25">CAU 1598</strain>
    </source>
</reference>
<dbReference type="GO" id="GO:1902600">
    <property type="term" value="P:proton transmembrane transport"/>
    <property type="evidence" value="ECO:0007669"/>
    <property type="project" value="UniProtKB-KW"/>
</dbReference>
<keyword evidence="14 22" id="KW-1133">Transmembrane helix</keyword>
<evidence type="ECO:0000256" key="21">
    <source>
        <dbReference type="PIRSR" id="PIRSR000006-2"/>
    </source>
</evidence>
<evidence type="ECO:0000256" key="6">
    <source>
        <dbReference type="ARBA" id="ARBA00022519"/>
    </source>
</evidence>
<evidence type="ECO:0000256" key="17">
    <source>
        <dbReference type="ARBA" id="ARBA00023065"/>
    </source>
</evidence>
<keyword evidence="18 19" id="KW-0472">Membrane</keyword>
<sequence length="304" mass="32947">MSSFWTIFIVVLVVINIIGCVWLLWWTSKRRPGEPETTGHVWDGDIREYNKPLPKWWINLFYITIVFTIGYLAWYPGLGSFDGYGGWSSTKQHDQEREIEDAKVAAALSPFDGMSIDALASNSKAVEYGRSVFAANCATCHGSDARGAKGFPNLADHSWQWGGDPQTILTSILEGRQAAMPPMAAVLGSDQAVLETAVYAQSLSGTKVDPALAARGKPRFETVCAACHGANGRGNPALGAPDLTDDIWLYGSDFDAIRTAIVQGRAGNMPAHKELIGETRARLVGAWVWSLSKRSTDGEQAGAP</sequence>
<evidence type="ECO:0000256" key="20">
    <source>
        <dbReference type="PIRSR" id="PIRSR000006-1"/>
    </source>
</evidence>
<evidence type="ECO:0000256" key="13">
    <source>
        <dbReference type="ARBA" id="ARBA00022982"/>
    </source>
</evidence>
<dbReference type="PROSITE" id="PS51007">
    <property type="entry name" value="CYTC"/>
    <property type="match status" value="2"/>
</dbReference>
<feature type="binding site" description="axial binding residue" evidence="20">
    <location>
        <position position="180"/>
    </location>
    <ligand>
        <name>heme c</name>
        <dbReference type="ChEBI" id="CHEBI:61717"/>
        <label>2</label>
    </ligand>
    <ligandPart>
        <name>Fe</name>
        <dbReference type="ChEBI" id="CHEBI:18248"/>
    </ligandPart>
</feature>
<dbReference type="EMBL" id="JACYTR010000048">
    <property type="protein sequence ID" value="MBD8527340.1"/>
    <property type="molecule type" value="Genomic_DNA"/>
</dbReference>
<evidence type="ECO:0000313" key="25">
    <source>
        <dbReference type="Proteomes" id="UP000613768"/>
    </source>
</evidence>
<dbReference type="RefSeq" id="WP_192030760.1">
    <property type="nucleotide sequence ID" value="NZ_JACYTR010000048.1"/>
</dbReference>
<feature type="binding site" description="covalent" evidence="21">
    <location>
        <position position="140"/>
    </location>
    <ligand>
        <name>heme c</name>
        <dbReference type="ChEBI" id="CHEBI:61717"/>
        <label>1</label>
    </ligand>
</feature>
<keyword evidence="10 19" id="KW-0479">Metal-binding</keyword>
<comment type="caution">
    <text evidence="24">The sequence shown here is derived from an EMBL/GenBank/DDBJ whole genome shotgun (WGS) entry which is preliminary data.</text>
</comment>
<evidence type="ECO:0000313" key="24">
    <source>
        <dbReference type="EMBL" id="MBD8527340.1"/>
    </source>
</evidence>
<dbReference type="NCBIfam" id="TIGR00782">
    <property type="entry name" value="ccoP"/>
    <property type="match status" value="1"/>
</dbReference>
<dbReference type="Pfam" id="PF13442">
    <property type="entry name" value="Cytochrome_CBB3"/>
    <property type="match status" value="2"/>
</dbReference>
<feature type="binding site" description="axial binding residue" evidence="20">
    <location>
        <position position="228"/>
    </location>
    <ligand>
        <name>heme c</name>
        <dbReference type="ChEBI" id="CHEBI:61717"/>
        <label>2</label>
    </ligand>
    <ligandPart>
        <name>Fe</name>
        <dbReference type="ChEBI" id="CHEBI:18248"/>
    </ligandPart>
</feature>
<feature type="domain" description="Cytochrome c" evidence="23">
    <location>
        <begin position="124"/>
        <end position="204"/>
    </location>
</feature>
<evidence type="ECO:0000256" key="15">
    <source>
        <dbReference type="ARBA" id="ARBA00023002"/>
    </source>
</evidence>
<dbReference type="GO" id="GO:0005886">
    <property type="term" value="C:plasma membrane"/>
    <property type="evidence" value="ECO:0007669"/>
    <property type="project" value="UniProtKB-SubCell"/>
</dbReference>
<evidence type="ECO:0000256" key="3">
    <source>
        <dbReference type="ARBA" id="ARBA00006113"/>
    </source>
</evidence>
<comment type="similarity">
    <text evidence="3 19">Belongs to the CcoP / FixP family.</text>
</comment>
<dbReference type="Proteomes" id="UP000613768">
    <property type="component" value="Unassembled WGS sequence"/>
</dbReference>
<dbReference type="InterPro" id="IPR032858">
    <property type="entry name" value="CcoP_N"/>
</dbReference>
<keyword evidence="6 19" id="KW-0997">Cell inner membrane</keyword>
<feature type="binding site" description="axial binding residue" evidence="20">
    <location>
        <position position="141"/>
    </location>
    <ligand>
        <name>heme c</name>
        <dbReference type="ChEBI" id="CHEBI:61717"/>
        <label>1</label>
    </ligand>
    <ligandPart>
        <name>Fe</name>
        <dbReference type="ChEBI" id="CHEBI:18248"/>
    </ligandPart>
</feature>
<dbReference type="PANTHER" id="PTHR33751">
    <property type="entry name" value="CBB3-TYPE CYTOCHROME C OXIDASE SUBUNIT FIXP"/>
    <property type="match status" value="1"/>
</dbReference>
<comment type="subunit">
    <text evidence="19">Component of the cbb3-type cytochrome c oxidase.</text>
</comment>
<evidence type="ECO:0000256" key="12">
    <source>
        <dbReference type="ARBA" id="ARBA00022781"/>
    </source>
</evidence>
<evidence type="ECO:0000256" key="7">
    <source>
        <dbReference type="ARBA" id="ARBA00022617"/>
    </source>
</evidence>
<dbReference type="Pfam" id="PF14715">
    <property type="entry name" value="FixP_N"/>
    <property type="match status" value="1"/>
</dbReference>
<gene>
    <name evidence="24" type="primary">ccoP</name>
    <name evidence="24" type="ORF">IFO71_16480</name>
</gene>
<evidence type="ECO:0000256" key="19">
    <source>
        <dbReference type="PIRNR" id="PIRNR000006"/>
    </source>
</evidence>
<evidence type="ECO:0000259" key="23">
    <source>
        <dbReference type="PROSITE" id="PS51007"/>
    </source>
</evidence>